<accession>A0A833VF16</accession>
<feature type="transmembrane region" description="Helical" evidence="1">
    <location>
        <begin position="88"/>
        <end position="107"/>
    </location>
</feature>
<keyword evidence="1" id="KW-0812">Transmembrane</keyword>
<dbReference type="PANTHER" id="PTHR37710:SF1">
    <property type="entry name" value="TRANSMEMBRANE PROTEIN"/>
    <property type="match status" value="1"/>
</dbReference>
<dbReference type="Proteomes" id="UP000623129">
    <property type="component" value="Unassembled WGS sequence"/>
</dbReference>
<keyword evidence="3" id="KW-1185">Reference proteome</keyword>
<keyword evidence="1" id="KW-0472">Membrane</keyword>
<dbReference type="PANTHER" id="PTHR37710">
    <property type="entry name" value="TRANSMEMBRANE PROTEIN"/>
    <property type="match status" value="1"/>
</dbReference>
<dbReference type="AlphaFoldDB" id="A0A833VF16"/>
<dbReference type="EMBL" id="SWLB01000007">
    <property type="protein sequence ID" value="KAF3336401.1"/>
    <property type="molecule type" value="Genomic_DNA"/>
</dbReference>
<gene>
    <name evidence="2" type="ORF">FCM35_KLT18987</name>
</gene>
<comment type="caution">
    <text evidence="2">The sequence shown here is derived from an EMBL/GenBank/DDBJ whole genome shotgun (WGS) entry which is preliminary data.</text>
</comment>
<evidence type="ECO:0000313" key="3">
    <source>
        <dbReference type="Proteomes" id="UP000623129"/>
    </source>
</evidence>
<keyword evidence="1" id="KW-1133">Transmembrane helix</keyword>
<dbReference type="OrthoDB" id="684392at2759"/>
<name>A0A833VF16_9POAL</name>
<sequence>MTQPERCLETSIKDNHFQTCRQTAPSSPFLSALHENIQGMDGADYKQHTVSKEKSEQSPRRDLLRSYGSAIMTTGDRTYKKIKDQDGMIGWLARKLAFLAFPIFWWIRFQWLSQLSFIDRRIQTVEWIAFKIFPQSEYIFSKIDNLARFADSLPDKLDNVINAIGDLFGELPGLSIFEKMCMTFITDFGTVETLI</sequence>
<proteinExistence type="predicted"/>
<evidence type="ECO:0000256" key="1">
    <source>
        <dbReference type="SAM" id="Phobius"/>
    </source>
</evidence>
<protein>
    <submittedName>
        <fullName evidence="2">Uncharacterized protein</fullName>
    </submittedName>
</protein>
<evidence type="ECO:0000313" key="2">
    <source>
        <dbReference type="EMBL" id="KAF3336401.1"/>
    </source>
</evidence>
<reference evidence="2" key="1">
    <citation type="submission" date="2020-01" db="EMBL/GenBank/DDBJ databases">
        <title>Genome sequence of Kobresia littledalei, the first chromosome-level genome in the family Cyperaceae.</title>
        <authorList>
            <person name="Qu G."/>
        </authorList>
    </citation>
    <scope>NUCLEOTIDE SEQUENCE</scope>
    <source>
        <strain evidence="2">C.B.Clarke</strain>
        <tissue evidence="2">Leaf</tissue>
    </source>
</reference>
<organism evidence="2 3">
    <name type="scientific">Carex littledalei</name>
    <dbReference type="NCBI Taxonomy" id="544730"/>
    <lineage>
        <taxon>Eukaryota</taxon>
        <taxon>Viridiplantae</taxon>
        <taxon>Streptophyta</taxon>
        <taxon>Embryophyta</taxon>
        <taxon>Tracheophyta</taxon>
        <taxon>Spermatophyta</taxon>
        <taxon>Magnoliopsida</taxon>
        <taxon>Liliopsida</taxon>
        <taxon>Poales</taxon>
        <taxon>Cyperaceae</taxon>
        <taxon>Cyperoideae</taxon>
        <taxon>Cariceae</taxon>
        <taxon>Carex</taxon>
        <taxon>Carex subgen. Euthyceras</taxon>
    </lineage>
</organism>